<sequence>MAGTPFRFSVRVKPGARRDAVGGHRDGPSGTALVVAVAAPAVEGKANDALCRLLAKAFGVRRQDVTIVAGARGRDKVVALDPAPPGAAERLAALLAR</sequence>
<protein>
    <recommendedName>
        <fullName evidence="2">UPF0235 protein GTS_44330</fullName>
    </recommendedName>
</protein>
<dbReference type="Pfam" id="PF02594">
    <property type="entry name" value="DUF167"/>
    <property type="match status" value="1"/>
</dbReference>
<evidence type="ECO:0000313" key="3">
    <source>
        <dbReference type="EMBL" id="GDY32800.1"/>
    </source>
</evidence>
<proteinExistence type="inferred from homology"/>
<dbReference type="GO" id="GO:0005737">
    <property type="term" value="C:cytoplasm"/>
    <property type="evidence" value="ECO:0007669"/>
    <property type="project" value="TreeGrafter"/>
</dbReference>
<comment type="caution">
    <text evidence="3">The sequence shown here is derived from an EMBL/GenBank/DDBJ whole genome shotgun (WGS) entry which is preliminary data.</text>
</comment>
<dbReference type="InterPro" id="IPR036591">
    <property type="entry name" value="YggU-like_sf"/>
</dbReference>
<dbReference type="Proteomes" id="UP000298860">
    <property type="component" value="Unassembled WGS sequence"/>
</dbReference>
<dbReference type="SMART" id="SM01152">
    <property type="entry name" value="DUF167"/>
    <property type="match status" value="1"/>
</dbReference>
<dbReference type="Gene3D" id="3.30.1200.10">
    <property type="entry name" value="YggU-like"/>
    <property type="match status" value="1"/>
</dbReference>
<evidence type="ECO:0000256" key="1">
    <source>
        <dbReference type="ARBA" id="ARBA00010364"/>
    </source>
</evidence>
<reference evidence="4" key="1">
    <citation type="submission" date="2019-04" db="EMBL/GenBank/DDBJ databases">
        <title>Draft genome sequence of Pseudonocardiaceae bacterium SL3-2-4.</title>
        <authorList>
            <person name="Ningsih F."/>
            <person name="Yokota A."/>
            <person name="Sakai Y."/>
            <person name="Nanatani K."/>
            <person name="Yabe S."/>
            <person name="Oetari A."/>
            <person name="Sjamsuridzal W."/>
        </authorList>
    </citation>
    <scope>NUCLEOTIDE SEQUENCE [LARGE SCALE GENOMIC DNA]</scope>
    <source>
        <strain evidence="4">SL3-2-4</strain>
    </source>
</reference>
<comment type="similarity">
    <text evidence="1 2">Belongs to the UPF0235 family.</text>
</comment>
<dbReference type="EMBL" id="BJFL01000029">
    <property type="protein sequence ID" value="GDY32800.1"/>
    <property type="molecule type" value="Genomic_DNA"/>
</dbReference>
<dbReference type="PANTHER" id="PTHR13420">
    <property type="entry name" value="UPF0235 PROTEIN C15ORF40"/>
    <property type="match status" value="1"/>
</dbReference>
<name>A0A4D4JCS5_9PSEU</name>
<dbReference type="SUPFAM" id="SSF69786">
    <property type="entry name" value="YggU-like"/>
    <property type="match status" value="1"/>
</dbReference>
<dbReference type="AlphaFoldDB" id="A0A4D4JCS5"/>
<accession>A0A4D4JCS5</accession>
<evidence type="ECO:0000256" key="2">
    <source>
        <dbReference type="HAMAP-Rule" id="MF_00634"/>
    </source>
</evidence>
<dbReference type="InterPro" id="IPR003746">
    <property type="entry name" value="DUF167"/>
</dbReference>
<gene>
    <name evidence="3" type="ORF">GTS_44330</name>
</gene>
<dbReference type="PANTHER" id="PTHR13420:SF7">
    <property type="entry name" value="UPF0235 PROTEIN C15ORF40"/>
    <property type="match status" value="1"/>
</dbReference>
<organism evidence="3 4">
    <name type="scientific">Gandjariella thermophila</name>
    <dbReference type="NCBI Taxonomy" id="1931992"/>
    <lineage>
        <taxon>Bacteria</taxon>
        <taxon>Bacillati</taxon>
        <taxon>Actinomycetota</taxon>
        <taxon>Actinomycetes</taxon>
        <taxon>Pseudonocardiales</taxon>
        <taxon>Pseudonocardiaceae</taxon>
        <taxon>Gandjariella</taxon>
    </lineage>
</organism>
<keyword evidence="4" id="KW-1185">Reference proteome</keyword>
<evidence type="ECO:0000313" key="4">
    <source>
        <dbReference type="Proteomes" id="UP000298860"/>
    </source>
</evidence>
<dbReference type="NCBIfam" id="TIGR00251">
    <property type="entry name" value="DUF167 family protein"/>
    <property type="match status" value="1"/>
</dbReference>
<dbReference type="HAMAP" id="MF_00634">
    <property type="entry name" value="UPF0235"/>
    <property type="match status" value="1"/>
</dbReference>